<comment type="similarity">
    <text evidence="1">Belongs to the transglycosylase family. Rpf subfamily.</text>
</comment>
<keyword evidence="5" id="KW-1185">Reference proteome</keyword>
<dbReference type="SUPFAM" id="SSF53955">
    <property type="entry name" value="Lysozyme-like"/>
    <property type="match status" value="1"/>
</dbReference>
<name>A0A1C3NUI6_9ACTN</name>
<dbReference type="AlphaFoldDB" id="A0A1C3NUI6"/>
<dbReference type="CDD" id="cd13925">
    <property type="entry name" value="RPF"/>
    <property type="match status" value="1"/>
</dbReference>
<organism evidence="4 5">
    <name type="scientific">Candidatus Protofrankia californiensis</name>
    <dbReference type="NCBI Taxonomy" id="1839754"/>
    <lineage>
        <taxon>Bacteria</taxon>
        <taxon>Bacillati</taxon>
        <taxon>Actinomycetota</taxon>
        <taxon>Actinomycetes</taxon>
        <taxon>Frankiales</taxon>
        <taxon>Frankiaceae</taxon>
        <taxon>Protofrankia</taxon>
    </lineage>
</organism>
<dbReference type="InterPro" id="IPR010618">
    <property type="entry name" value="RPF"/>
</dbReference>
<evidence type="ECO:0000313" key="5">
    <source>
        <dbReference type="Proteomes" id="UP000199013"/>
    </source>
</evidence>
<evidence type="ECO:0000256" key="2">
    <source>
        <dbReference type="ARBA" id="ARBA00022801"/>
    </source>
</evidence>
<sequence length="242" mass="25677">MPSGGRHRAPQHPSTVTKVLRTTGAVTALVSSGLAVTAAPAGAATADDFAKLRQCESGGNYRINTGNNYFGAYQFDTGTWHGLGYSGLPSDAPPALQDEAAHKLYNSRGWAPWPSCAAKMGLTNNGPAPSSADTSSAGAIERAITPVQPAMTLDRAKSLLHSEDFTGTMLSTALSGEVRPDAYVWQNEMRQKQFILQVDGRFGRESQGLASLYSYLTRVDDGKTGVVGKNLWDVTVTNPTVL</sequence>
<accession>A0A1C3NUI6</accession>
<dbReference type="Gene3D" id="1.10.530.10">
    <property type="match status" value="1"/>
</dbReference>
<dbReference type="Proteomes" id="UP000199013">
    <property type="component" value="Unassembled WGS sequence"/>
</dbReference>
<feature type="domain" description="Resuscitation-promoting factor core lysozyme-like" evidence="3">
    <location>
        <begin position="44"/>
        <end position="116"/>
    </location>
</feature>
<dbReference type="Pfam" id="PF06737">
    <property type="entry name" value="Transglycosylas"/>
    <property type="match status" value="1"/>
</dbReference>
<evidence type="ECO:0000313" key="4">
    <source>
        <dbReference type="EMBL" id="SBW18958.1"/>
    </source>
</evidence>
<keyword evidence="2" id="KW-0378">Hydrolase</keyword>
<dbReference type="GO" id="GO:0016787">
    <property type="term" value="F:hydrolase activity"/>
    <property type="evidence" value="ECO:0007669"/>
    <property type="project" value="UniProtKB-KW"/>
</dbReference>
<evidence type="ECO:0000259" key="3">
    <source>
        <dbReference type="Pfam" id="PF06737"/>
    </source>
</evidence>
<proteinExistence type="inferred from homology"/>
<reference evidence="5" key="1">
    <citation type="submission" date="2016-02" db="EMBL/GenBank/DDBJ databases">
        <authorList>
            <person name="Wibberg D."/>
        </authorList>
    </citation>
    <scope>NUCLEOTIDE SEQUENCE [LARGE SCALE GENOMIC DNA]</scope>
</reference>
<protein>
    <submittedName>
        <fullName evidence="4">Transglycosylase-like domain-containing protein</fullName>
    </submittedName>
</protein>
<gene>
    <name evidence="4" type="ORF">FDG2_0900</name>
</gene>
<dbReference type="InterPro" id="IPR023346">
    <property type="entry name" value="Lysozyme-like_dom_sf"/>
</dbReference>
<evidence type="ECO:0000256" key="1">
    <source>
        <dbReference type="ARBA" id="ARBA00010830"/>
    </source>
</evidence>
<dbReference type="EMBL" id="FLUV01000359">
    <property type="protein sequence ID" value="SBW18958.1"/>
    <property type="molecule type" value="Genomic_DNA"/>
</dbReference>